<evidence type="ECO:0000313" key="3">
    <source>
        <dbReference type="Proteomes" id="UP001303046"/>
    </source>
</evidence>
<evidence type="ECO:0000259" key="1">
    <source>
        <dbReference type="PROSITE" id="PS50878"/>
    </source>
</evidence>
<gene>
    <name evidence="2" type="primary">Necator_chrV.g19854</name>
    <name evidence="2" type="ORF">RB195_015062</name>
</gene>
<dbReference type="InterPro" id="IPR000477">
    <property type="entry name" value="RT_dom"/>
</dbReference>
<proteinExistence type="predicted"/>
<dbReference type="EMBL" id="JAVFWL010000005">
    <property type="protein sequence ID" value="KAK6757004.1"/>
    <property type="molecule type" value="Genomic_DNA"/>
</dbReference>
<accession>A0ABR1E2T4</accession>
<name>A0ABR1E2T4_NECAM</name>
<keyword evidence="3" id="KW-1185">Reference proteome</keyword>
<dbReference type="Pfam" id="PF00078">
    <property type="entry name" value="RVT_1"/>
    <property type="match status" value="1"/>
</dbReference>
<dbReference type="PANTHER" id="PTHR47027">
    <property type="entry name" value="REVERSE TRANSCRIPTASE DOMAIN-CONTAINING PROTEIN"/>
    <property type="match status" value="1"/>
</dbReference>
<reference evidence="2 3" key="1">
    <citation type="submission" date="2023-08" db="EMBL/GenBank/DDBJ databases">
        <title>A Necator americanus chromosomal reference genome.</title>
        <authorList>
            <person name="Ilik V."/>
            <person name="Petrzelkova K.J."/>
            <person name="Pardy F."/>
            <person name="Fuh T."/>
            <person name="Niatou-Singa F.S."/>
            <person name="Gouil Q."/>
            <person name="Baker L."/>
            <person name="Ritchie M.E."/>
            <person name="Jex A.R."/>
            <person name="Gazzola D."/>
            <person name="Li H."/>
            <person name="Toshio Fujiwara R."/>
            <person name="Zhan B."/>
            <person name="Aroian R.V."/>
            <person name="Pafco B."/>
            <person name="Schwarz E.M."/>
        </authorList>
    </citation>
    <scope>NUCLEOTIDE SEQUENCE [LARGE SCALE GENOMIC DNA]</scope>
    <source>
        <strain evidence="2 3">Aroian</strain>
        <tissue evidence="2">Whole animal</tissue>
    </source>
</reference>
<feature type="domain" description="Reverse transcriptase" evidence="1">
    <location>
        <begin position="1"/>
        <end position="149"/>
    </location>
</feature>
<organism evidence="2 3">
    <name type="scientific">Necator americanus</name>
    <name type="common">Human hookworm</name>
    <dbReference type="NCBI Taxonomy" id="51031"/>
    <lineage>
        <taxon>Eukaryota</taxon>
        <taxon>Metazoa</taxon>
        <taxon>Ecdysozoa</taxon>
        <taxon>Nematoda</taxon>
        <taxon>Chromadorea</taxon>
        <taxon>Rhabditida</taxon>
        <taxon>Rhabditina</taxon>
        <taxon>Rhabditomorpha</taxon>
        <taxon>Strongyloidea</taxon>
        <taxon>Ancylostomatidae</taxon>
        <taxon>Bunostominae</taxon>
        <taxon>Necator</taxon>
    </lineage>
</organism>
<protein>
    <recommendedName>
        <fullName evidence="1">Reverse transcriptase domain-containing protein</fullName>
    </recommendedName>
</protein>
<sequence>MPLCLTIVELKKAFDSVKTEAVIEALDNHCVPTQHIRVPLKLYSNLTARISPFYKNIIIDVKRGVRQGDTISPKISTATLENAMRKLEWDDVGVKFDGQQLHHLRFADDIELITLSISQAEQMPTEFDETYGCIGLQLDPQMTMFMRNG</sequence>
<dbReference type="PROSITE" id="PS50878">
    <property type="entry name" value="RT_POL"/>
    <property type="match status" value="1"/>
</dbReference>
<comment type="caution">
    <text evidence="2">The sequence shown here is derived from an EMBL/GenBank/DDBJ whole genome shotgun (WGS) entry which is preliminary data.</text>
</comment>
<dbReference type="Proteomes" id="UP001303046">
    <property type="component" value="Unassembled WGS sequence"/>
</dbReference>
<evidence type="ECO:0000313" key="2">
    <source>
        <dbReference type="EMBL" id="KAK6757004.1"/>
    </source>
</evidence>
<dbReference type="PANTHER" id="PTHR47027:SF29">
    <property type="entry name" value="C2H2-TYPE DOMAIN-CONTAINING PROTEIN"/>
    <property type="match status" value="1"/>
</dbReference>